<dbReference type="GO" id="GO:0008716">
    <property type="term" value="F:D-alanine-D-alanine ligase activity"/>
    <property type="evidence" value="ECO:0007669"/>
    <property type="project" value="UniProtKB-EC"/>
</dbReference>
<dbReference type="HAMAP" id="MF_00047">
    <property type="entry name" value="Dala_Dala_lig"/>
    <property type="match status" value="1"/>
</dbReference>
<dbReference type="EC" id="6.3.2.4" evidence="3"/>
<keyword evidence="3" id="KW-0573">Peptidoglycan synthesis</keyword>
<evidence type="ECO:0000313" key="6">
    <source>
        <dbReference type="EMBL" id="QXT62901.1"/>
    </source>
</evidence>
<evidence type="ECO:0000256" key="3">
    <source>
        <dbReference type="HAMAP-Rule" id="MF_00047"/>
    </source>
</evidence>
<keyword evidence="4" id="KW-0067">ATP-binding</keyword>
<dbReference type="PANTHER" id="PTHR23132">
    <property type="entry name" value="D-ALANINE--D-ALANINE LIGASE"/>
    <property type="match status" value="1"/>
</dbReference>
<comment type="similarity">
    <text evidence="1 3">Belongs to the D-alanine--D-alanine ligase family.</text>
</comment>
<dbReference type="PROSITE" id="PS50975">
    <property type="entry name" value="ATP_GRASP"/>
    <property type="match status" value="1"/>
</dbReference>
<sequence length="315" mass="33056">MTIIVIAGGLSHERDVSLRSGRRVAKALREAGRQVIEADVNADLVPLLHRTDDPVVVPMLHGGLGEDGALREVLGVLKVPFVGPNGASSRLTFDKSIATSIVRSAGIDAPLQIALPHDIFRELGAPALMDGIGEQLGYPLIVKPSRSGSALGVTKVEEPGQLASALVAAYAYGPVAVIEQFLTGTEVAVTVLDLGDGPRALPPVEIRPESGVYDYESRYTAGATRFVTPAELDDDVLTAAGDLAVAAHRALGLRDISRIDVMVVESRPYFLEGNVAPGMTETSLAPLAMEADGTDVGHVYAQLVDRATARAEGRG</sequence>
<comment type="function">
    <text evidence="3">Cell wall formation.</text>
</comment>
<keyword evidence="4" id="KW-0547">Nucleotide-binding</keyword>
<keyword evidence="7" id="KW-1185">Reference proteome</keyword>
<gene>
    <name evidence="3" type="primary">ddl</name>
    <name evidence="6" type="ORF">KDB89_14445</name>
</gene>
<dbReference type="NCBIfam" id="NF002378">
    <property type="entry name" value="PRK01372.1"/>
    <property type="match status" value="1"/>
</dbReference>
<feature type="domain" description="ATP-grasp" evidence="5">
    <location>
        <begin position="99"/>
        <end position="305"/>
    </location>
</feature>
<proteinExistence type="inferred from homology"/>
<dbReference type="Pfam" id="PF07478">
    <property type="entry name" value="Dala_Dala_lig_C"/>
    <property type="match status" value="1"/>
</dbReference>
<evidence type="ECO:0000256" key="2">
    <source>
        <dbReference type="ARBA" id="ARBA00022598"/>
    </source>
</evidence>
<dbReference type="InterPro" id="IPR011761">
    <property type="entry name" value="ATP-grasp"/>
</dbReference>
<keyword evidence="3" id="KW-0133">Cell shape</keyword>
<dbReference type="Proteomes" id="UP000824504">
    <property type="component" value="Chromosome"/>
</dbReference>
<evidence type="ECO:0000259" key="5">
    <source>
        <dbReference type="PROSITE" id="PS50975"/>
    </source>
</evidence>
<keyword evidence="3" id="KW-0963">Cytoplasm</keyword>
<comment type="pathway">
    <text evidence="3">Cell wall biogenesis; peptidoglycan biosynthesis.</text>
</comment>
<dbReference type="PIRSF" id="PIRSF039102">
    <property type="entry name" value="Ddl/VanB"/>
    <property type="match status" value="1"/>
</dbReference>
<protein>
    <recommendedName>
        <fullName evidence="3">D-alanine--D-alanine ligase</fullName>
        <ecNumber evidence="3">6.3.2.4</ecNumber>
    </recommendedName>
    <alternativeName>
        <fullName evidence="3">D-Ala-D-Ala ligase</fullName>
    </alternativeName>
    <alternativeName>
        <fullName evidence="3">D-alanylalanine synthetase</fullName>
    </alternativeName>
</protein>
<accession>A0ABX8SHM9</accession>
<dbReference type="EMBL" id="CP079216">
    <property type="protein sequence ID" value="QXT62901.1"/>
    <property type="molecule type" value="Genomic_DNA"/>
</dbReference>
<evidence type="ECO:0000313" key="7">
    <source>
        <dbReference type="Proteomes" id="UP000824504"/>
    </source>
</evidence>
<comment type="catalytic activity">
    <reaction evidence="3">
        <text>2 D-alanine + ATP = D-alanyl-D-alanine + ADP + phosphate + H(+)</text>
        <dbReference type="Rhea" id="RHEA:11224"/>
        <dbReference type="ChEBI" id="CHEBI:15378"/>
        <dbReference type="ChEBI" id="CHEBI:30616"/>
        <dbReference type="ChEBI" id="CHEBI:43474"/>
        <dbReference type="ChEBI" id="CHEBI:57416"/>
        <dbReference type="ChEBI" id="CHEBI:57822"/>
        <dbReference type="ChEBI" id="CHEBI:456216"/>
        <dbReference type="EC" id="6.3.2.4"/>
    </reaction>
</comment>
<evidence type="ECO:0000256" key="4">
    <source>
        <dbReference type="PROSITE-ProRule" id="PRU00409"/>
    </source>
</evidence>
<evidence type="ECO:0000256" key="1">
    <source>
        <dbReference type="ARBA" id="ARBA00010871"/>
    </source>
</evidence>
<organism evidence="6 7">
    <name type="scientific">Tessaracoccus palaemonis</name>
    <dbReference type="NCBI Taxonomy" id="2829499"/>
    <lineage>
        <taxon>Bacteria</taxon>
        <taxon>Bacillati</taxon>
        <taxon>Actinomycetota</taxon>
        <taxon>Actinomycetes</taxon>
        <taxon>Propionibacteriales</taxon>
        <taxon>Propionibacteriaceae</taxon>
        <taxon>Tessaracoccus</taxon>
    </lineage>
</organism>
<comment type="subcellular location">
    <subcellularLocation>
        <location evidence="3">Cytoplasm</location>
    </subcellularLocation>
</comment>
<dbReference type="InterPro" id="IPR005905">
    <property type="entry name" value="D_ala_D_ala"/>
</dbReference>
<dbReference type="PANTHER" id="PTHR23132:SF23">
    <property type="entry name" value="D-ALANINE--D-ALANINE LIGASE B"/>
    <property type="match status" value="1"/>
</dbReference>
<keyword evidence="3" id="KW-0961">Cell wall biogenesis/degradation</keyword>
<reference evidence="6 7" key="1">
    <citation type="submission" date="2021-07" db="EMBL/GenBank/DDBJ databases">
        <title>complete genome sequencing of Tessaracoccus sp.J1M15.</title>
        <authorList>
            <person name="Bae J.-W."/>
            <person name="Kim D.-y."/>
        </authorList>
    </citation>
    <scope>NUCLEOTIDE SEQUENCE [LARGE SCALE GENOMIC DNA]</scope>
    <source>
        <strain evidence="6 7">J1M15</strain>
    </source>
</reference>
<dbReference type="InterPro" id="IPR011095">
    <property type="entry name" value="Dala_Dala_lig_C"/>
</dbReference>
<keyword evidence="2 3" id="KW-0436">Ligase</keyword>
<dbReference type="RefSeq" id="WP_219082214.1">
    <property type="nucleotide sequence ID" value="NZ_CP079216.1"/>
</dbReference>
<name>A0ABX8SHM9_9ACTN</name>